<sequence length="212" mass="24529">MKIAILEAFRGTMCEKITTAKEFLTNIEKRFVKNEKAEIGTLLTSLISMKYMGKGNIREYILEMSHFASKLKALKLELSEDFLVHLVLISLMMQFNQFKEEERLKQDRTESAHIASSFKEKGKKRKNTKEVAGHKKKQCTNYHAWCANKGMLLALVLLIEELVEDERIFCREKRQTTLHAFRLGIPLNHRPSHSPGRYFIFEPCVTASSGYP</sequence>
<comment type="caution">
    <text evidence="1">The sequence shown here is derived from an EMBL/GenBank/DDBJ whole genome shotgun (WGS) entry which is preliminary data.</text>
</comment>
<reference evidence="1 2" key="1">
    <citation type="submission" date="2020-10" db="EMBL/GenBank/DDBJ databases">
        <title>Plant Genome Project.</title>
        <authorList>
            <person name="Zhang R.-G."/>
        </authorList>
    </citation>
    <scope>NUCLEOTIDE SEQUENCE [LARGE SCALE GENOMIC DNA]</scope>
    <source>
        <strain evidence="1">FAFU-HL-1</strain>
        <tissue evidence="1">Leaf</tissue>
    </source>
</reference>
<protein>
    <submittedName>
        <fullName evidence="1">Uncharacterized protein</fullName>
    </submittedName>
</protein>
<accession>A0A835MQN1</accession>
<dbReference type="OrthoDB" id="1715497at2759"/>
<dbReference type="Proteomes" id="UP000657918">
    <property type="component" value="Chromosome 11"/>
</dbReference>
<dbReference type="PANTHER" id="PTHR35317:SF43">
    <property type="entry name" value="TRANSMEMBRANE PROTEIN"/>
    <property type="match status" value="1"/>
</dbReference>
<evidence type="ECO:0000313" key="1">
    <source>
        <dbReference type="EMBL" id="KAF9672904.1"/>
    </source>
</evidence>
<gene>
    <name evidence="1" type="ORF">SADUNF_Sadunf11G0092900</name>
</gene>
<dbReference type="EMBL" id="JADGMS010000011">
    <property type="protein sequence ID" value="KAF9672904.1"/>
    <property type="molecule type" value="Genomic_DNA"/>
</dbReference>
<dbReference type="AlphaFoldDB" id="A0A835MQN1"/>
<organism evidence="1 2">
    <name type="scientific">Salix dunnii</name>
    <dbReference type="NCBI Taxonomy" id="1413687"/>
    <lineage>
        <taxon>Eukaryota</taxon>
        <taxon>Viridiplantae</taxon>
        <taxon>Streptophyta</taxon>
        <taxon>Embryophyta</taxon>
        <taxon>Tracheophyta</taxon>
        <taxon>Spermatophyta</taxon>
        <taxon>Magnoliopsida</taxon>
        <taxon>eudicotyledons</taxon>
        <taxon>Gunneridae</taxon>
        <taxon>Pentapetalae</taxon>
        <taxon>rosids</taxon>
        <taxon>fabids</taxon>
        <taxon>Malpighiales</taxon>
        <taxon>Salicaceae</taxon>
        <taxon>Saliceae</taxon>
        <taxon>Salix</taxon>
    </lineage>
</organism>
<keyword evidence="2" id="KW-1185">Reference proteome</keyword>
<name>A0A835MQN1_9ROSI</name>
<dbReference type="Pfam" id="PF14223">
    <property type="entry name" value="Retrotran_gag_2"/>
    <property type="match status" value="1"/>
</dbReference>
<dbReference type="PANTHER" id="PTHR35317">
    <property type="entry name" value="OS04G0629600 PROTEIN"/>
    <property type="match status" value="1"/>
</dbReference>
<evidence type="ECO:0000313" key="2">
    <source>
        <dbReference type="Proteomes" id="UP000657918"/>
    </source>
</evidence>
<proteinExistence type="predicted"/>